<evidence type="ECO:0000256" key="2">
    <source>
        <dbReference type="ARBA" id="ARBA00023125"/>
    </source>
</evidence>
<dbReference type="InterPro" id="IPR010992">
    <property type="entry name" value="IHF-like_DNA-bd_dom_sf"/>
</dbReference>
<dbReference type="EMBL" id="CP018477">
    <property type="protein sequence ID" value="ASV75182.1"/>
    <property type="molecule type" value="Genomic_DNA"/>
</dbReference>
<comment type="similarity">
    <text evidence="1 3">Belongs to the bacterial histone-like protein family.</text>
</comment>
<reference evidence="5 6" key="1">
    <citation type="journal article" name="Front. Microbiol.">
        <title>Sugar Metabolism of the First Thermophilic Planctomycete Thermogutta terrifontis: Comparative Genomic and Transcriptomic Approaches.</title>
        <authorList>
            <person name="Elcheninov A.G."/>
            <person name="Menzel P."/>
            <person name="Gudbergsdottir S.R."/>
            <person name="Slesarev A.I."/>
            <person name="Kadnikov V.V."/>
            <person name="Krogh A."/>
            <person name="Bonch-Osmolovskaya E.A."/>
            <person name="Peng X."/>
            <person name="Kublanov I.V."/>
        </authorList>
    </citation>
    <scope>NUCLEOTIDE SEQUENCE [LARGE SCALE GENOMIC DNA]</scope>
    <source>
        <strain evidence="5 6">R1</strain>
    </source>
</reference>
<protein>
    <submittedName>
        <fullName evidence="5">DNA-binding protein HU, putative</fullName>
    </submittedName>
</protein>
<evidence type="ECO:0000256" key="1">
    <source>
        <dbReference type="ARBA" id="ARBA00010529"/>
    </source>
</evidence>
<dbReference type="RefSeq" id="WP_095415315.1">
    <property type="nucleotide sequence ID" value="NZ_CP018477.1"/>
</dbReference>
<evidence type="ECO:0000313" key="6">
    <source>
        <dbReference type="Proteomes" id="UP000215086"/>
    </source>
</evidence>
<dbReference type="Proteomes" id="UP000215086">
    <property type="component" value="Chromosome"/>
</dbReference>
<accession>A0A286RGW7</accession>
<dbReference type="KEGG" id="ttf:THTE_2580"/>
<proteinExistence type="inferred from homology"/>
<dbReference type="GO" id="GO:0003677">
    <property type="term" value="F:DNA binding"/>
    <property type="evidence" value="ECO:0007669"/>
    <property type="project" value="UniProtKB-KW"/>
</dbReference>
<dbReference type="GO" id="GO:0030527">
    <property type="term" value="F:structural constituent of chromatin"/>
    <property type="evidence" value="ECO:0007669"/>
    <property type="project" value="InterPro"/>
</dbReference>
<dbReference type="OrthoDB" id="331625at2"/>
<feature type="region of interest" description="Disordered" evidence="4">
    <location>
        <begin position="66"/>
        <end position="85"/>
    </location>
</feature>
<gene>
    <name evidence="5" type="ORF">THTE_2580</name>
</gene>
<evidence type="ECO:0000256" key="4">
    <source>
        <dbReference type="SAM" id="MobiDB-lite"/>
    </source>
</evidence>
<dbReference type="SMART" id="SM00411">
    <property type="entry name" value="BHL"/>
    <property type="match status" value="1"/>
</dbReference>
<dbReference type="Gene3D" id="4.10.520.10">
    <property type="entry name" value="IHF-like DNA-binding proteins"/>
    <property type="match status" value="1"/>
</dbReference>
<organism evidence="5 6">
    <name type="scientific">Thermogutta terrifontis</name>
    <dbReference type="NCBI Taxonomy" id="1331910"/>
    <lineage>
        <taxon>Bacteria</taxon>
        <taxon>Pseudomonadati</taxon>
        <taxon>Planctomycetota</taxon>
        <taxon>Planctomycetia</taxon>
        <taxon>Pirellulales</taxon>
        <taxon>Thermoguttaceae</taxon>
        <taxon>Thermogutta</taxon>
    </lineage>
</organism>
<dbReference type="Pfam" id="PF00216">
    <property type="entry name" value="Bac_DNA_binding"/>
    <property type="match status" value="1"/>
</dbReference>
<evidence type="ECO:0000313" key="5">
    <source>
        <dbReference type="EMBL" id="ASV75182.1"/>
    </source>
</evidence>
<dbReference type="AlphaFoldDB" id="A0A286RGW7"/>
<name>A0A286RGW7_9BACT</name>
<keyword evidence="6" id="KW-1185">Reference proteome</keyword>
<evidence type="ECO:0000256" key="3">
    <source>
        <dbReference type="RuleBase" id="RU003939"/>
    </source>
</evidence>
<dbReference type="InterPro" id="IPR000119">
    <property type="entry name" value="Hist_DNA-bd"/>
</dbReference>
<dbReference type="CDD" id="cd13834">
    <property type="entry name" value="HU_like"/>
    <property type="match status" value="1"/>
</dbReference>
<keyword evidence="2 5" id="KW-0238">DNA-binding</keyword>
<sequence length="108" mass="11669">MAKDTAEKKPLTKTQLVKALAEATGLKKADVEAVLNALTEEVKKALSPRGPGAFVLPGLLKIKKAKTKPTPARQMPKPGKPDEIITIPAKPARNVVRIRALKQLKEMV</sequence>
<dbReference type="SUPFAM" id="SSF47729">
    <property type="entry name" value="IHF-like DNA-binding proteins"/>
    <property type="match status" value="1"/>
</dbReference>